<dbReference type="PANTHER" id="PTHR34660:SF3">
    <property type="entry name" value="RRM DOMAIN-CONTAINING PROTEIN"/>
    <property type="match status" value="1"/>
</dbReference>
<evidence type="ECO:0000313" key="2">
    <source>
        <dbReference type="EMBL" id="CAI8583525.1"/>
    </source>
</evidence>
<keyword evidence="3" id="KW-1185">Reference proteome</keyword>
<gene>
    <name evidence="2" type="ORF">VFH_U031240</name>
</gene>
<dbReference type="EMBL" id="CATIWC010000764">
    <property type="protein sequence ID" value="CAI8583525.1"/>
    <property type="molecule type" value="Genomic_DNA"/>
</dbReference>
<evidence type="ECO:0000313" key="3">
    <source>
        <dbReference type="Proteomes" id="UP001157006"/>
    </source>
</evidence>
<accession>A0AAV0YC59</accession>
<reference evidence="2 3" key="1">
    <citation type="submission" date="2023-01" db="EMBL/GenBank/DDBJ databases">
        <authorList>
            <person name="Kreplak J."/>
        </authorList>
    </citation>
    <scope>NUCLEOTIDE SEQUENCE [LARGE SCALE GENOMIC DNA]</scope>
</reference>
<dbReference type="AlphaFoldDB" id="A0AAV0YC59"/>
<sequence length="267" mass="30325">MSRCFPFPPLGYEKKTRTDEVNSKRKSSLIRMMSLSIIKLSNSILVNGEMVREINHLAKENKDSKFLLEFERRIKEGNGAAGNQLVQKFTNSNHRKDEGTVRLLARNSGTLRDDSEKLKDKGFDAKKIEGKGINAQVRPFGNATVQNHTGNFHPKADGVPKLLGKYMDRNLEATVGGKEKKRSKFGNAKRTEKKKEKDIIRAYPTCFLKDSLDSYSDYQQSTKHCRSVSDRLLDAHSLIFQYFRFALYDLLTLVASAATLTLLFILL</sequence>
<protein>
    <submittedName>
        <fullName evidence="2">Uncharacterized protein</fullName>
    </submittedName>
</protein>
<keyword evidence="1" id="KW-1133">Transmembrane helix</keyword>
<feature type="transmembrane region" description="Helical" evidence="1">
    <location>
        <begin position="245"/>
        <end position="266"/>
    </location>
</feature>
<keyword evidence="1" id="KW-0472">Membrane</keyword>
<name>A0AAV0YC59_VICFA</name>
<dbReference type="PANTHER" id="PTHR34660">
    <property type="entry name" value="MYB-LIKE PROTEIN X"/>
    <property type="match status" value="1"/>
</dbReference>
<proteinExistence type="predicted"/>
<dbReference type="Proteomes" id="UP001157006">
    <property type="component" value="Unassembled WGS sequence"/>
</dbReference>
<comment type="caution">
    <text evidence="2">The sequence shown here is derived from an EMBL/GenBank/DDBJ whole genome shotgun (WGS) entry which is preliminary data.</text>
</comment>
<evidence type="ECO:0000256" key="1">
    <source>
        <dbReference type="SAM" id="Phobius"/>
    </source>
</evidence>
<keyword evidence="1" id="KW-0812">Transmembrane</keyword>
<organism evidence="2 3">
    <name type="scientific">Vicia faba</name>
    <name type="common">Broad bean</name>
    <name type="synonym">Faba vulgaris</name>
    <dbReference type="NCBI Taxonomy" id="3906"/>
    <lineage>
        <taxon>Eukaryota</taxon>
        <taxon>Viridiplantae</taxon>
        <taxon>Streptophyta</taxon>
        <taxon>Embryophyta</taxon>
        <taxon>Tracheophyta</taxon>
        <taxon>Spermatophyta</taxon>
        <taxon>Magnoliopsida</taxon>
        <taxon>eudicotyledons</taxon>
        <taxon>Gunneridae</taxon>
        <taxon>Pentapetalae</taxon>
        <taxon>rosids</taxon>
        <taxon>fabids</taxon>
        <taxon>Fabales</taxon>
        <taxon>Fabaceae</taxon>
        <taxon>Papilionoideae</taxon>
        <taxon>50 kb inversion clade</taxon>
        <taxon>NPAAA clade</taxon>
        <taxon>Hologalegina</taxon>
        <taxon>IRL clade</taxon>
        <taxon>Fabeae</taxon>
        <taxon>Vicia</taxon>
    </lineage>
</organism>